<dbReference type="EMBL" id="MLJW01000001">
    <property type="protein sequence ID" value="OIR19548.1"/>
    <property type="molecule type" value="Genomic_DNA"/>
</dbReference>
<sequence>MSSKSKEGGGSGKFASTHLLLSQNITSAIWGIFVIVLFMIEVADWYTNDSVAALFFLGLPILFIAVRSLFFGIEHAVQKEYKSAALKILIAFMLTCSFALPSAILSIDGNHFDYARDVAYFMKLTLNEERYLQEIELTHPDDRGYRFKKFSWGINSADAGDSTDLIYDESDEMALLDGQRSQKWWKNAGENSRDFFGGCNYEVRKIKSHFYVVRFICG</sequence>
<accession>A0A1J5U0J8</accession>
<comment type="caution">
    <text evidence="2">The sequence shown here is derived from an EMBL/GenBank/DDBJ whole genome shotgun (WGS) entry which is preliminary data.</text>
</comment>
<feature type="transmembrane region" description="Helical" evidence="1">
    <location>
        <begin position="52"/>
        <end position="73"/>
    </location>
</feature>
<reference evidence="2" key="1">
    <citation type="submission" date="2016-10" db="EMBL/GenBank/DDBJ databases">
        <title>Sequence of Gallionella enrichment culture.</title>
        <authorList>
            <person name="Poehlein A."/>
            <person name="Muehling M."/>
            <person name="Daniel R."/>
        </authorList>
    </citation>
    <scope>NUCLEOTIDE SEQUENCE</scope>
</reference>
<keyword evidence="1" id="KW-0472">Membrane</keyword>
<gene>
    <name evidence="2" type="ORF">GALL_04290</name>
</gene>
<feature type="transmembrane region" description="Helical" evidence="1">
    <location>
        <begin position="21"/>
        <end position="40"/>
    </location>
</feature>
<evidence type="ECO:0000313" key="2">
    <source>
        <dbReference type="EMBL" id="OIR19548.1"/>
    </source>
</evidence>
<protein>
    <submittedName>
        <fullName evidence="2">Uncharacterized protein</fullName>
    </submittedName>
</protein>
<dbReference type="AlphaFoldDB" id="A0A1J5U0J8"/>
<keyword evidence="1" id="KW-0812">Transmembrane</keyword>
<evidence type="ECO:0000256" key="1">
    <source>
        <dbReference type="SAM" id="Phobius"/>
    </source>
</evidence>
<name>A0A1J5U0J8_9ZZZZ</name>
<organism evidence="2">
    <name type="scientific">mine drainage metagenome</name>
    <dbReference type="NCBI Taxonomy" id="410659"/>
    <lineage>
        <taxon>unclassified sequences</taxon>
        <taxon>metagenomes</taxon>
        <taxon>ecological metagenomes</taxon>
    </lineage>
</organism>
<keyword evidence="1" id="KW-1133">Transmembrane helix</keyword>
<proteinExistence type="predicted"/>
<feature type="transmembrane region" description="Helical" evidence="1">
    <location>
        <begin position="85"/>
        <end position="107"/>
    </location>
</feature>